<reference evidence="3 4" key="1">
    <citation type="submission" date="2020-01" db="EMBL/GenBank/DDBJ databases">
        <title>Investigation of new actinobacteria for the biodesulphurisation of diesel fuel.</title>
        <authorList>
            <person name="Athi Narayanan S.M."/>
        </authorList>
    </citation>
    <scope>NUCLEOTIDE SEQUENCE [LARGE SCALE GENOMIC DNA]</scope>
    <source>
        <strain evidence="3 4">213E</strain>
    </source>
</reference>
<dbReference type="AlphaFoldDB" id="A0A7K3LNE9"/>
<sequence>MSARRIMVAVLVTLTAILTIGSVTAGYVRAVLLDSDTYVSVVGPLATDPAVQHAVSEAVNDEIAGHVDYQAITDSMVDELAQLIPGDRPRLEGVATAAAPMIASRLQEFTRSAVEEFVASDRFATAWENANRQAHEALVALLTGRARRDAVQIGSNGTVAISLDPILVGVRTRLLDQGLSFAQHLPTSTDRQLVLLHAPGLAKAQRVNRILDAVAWVLPWIALGCAAAAVVLAGRGRRWSTTAVIGVAVVVGMVILAIALLITRSVLIDQIPSSVGSGAAARVVLDAVLDPLRVALRSVAAVGLVLAVVGFVAGGSASARRLRAGGGRVMDAVVRRGGGHVPAAWARGVSQNRRMLQVLVVLAGALIVVFWTSPSALVVLVVAVVVAVVLAVIELVSRSVIRSSPPDSPTAAVGGPQDSDPPTEETRQPTSE</sequence>
<organism evidence="3 4">
    <name type="scientific">Gordonia desulfuricans</name>
    <dbReference type="NCBI Taxonomy" id="89051"/>
    <lineage>
        <taxon>Bacteria</taxon>
        <taxon>Bacillati</taxon>
        <taxon>Actinomycetota</taxon>
        <taxon>Actinomycetes</taxon>
        <taxon>Mycobacteriales</taxon>
        <taxon>Gordoniaceae</taxon>
        <taxon>Gordonia</taxon>
    </lineage>
</organism>
<protein>
    <recommendedName>
        <fullName evidence="5">Integral membrane protein</fullName>
    </recommendedName>
</protein>
<gene>
    <name evidence="3" type="ORF">GYA93_08275</name>
</gene>
<evidence type="ECO:0000256" key="2">
    <source>
        <dbReference type="SAM" id="Phobius"/>
    </source>
</evidence>
<evidence type="ECO:0000313" key="4">
    <source>
        <dbReference type="Proteomes" id="UP000466307"/>
    </source>
</evidence>
<evidence type="ECO:0000256" key="1">
    <source>
        <dbReference type="SAM" id="MobiDB-lite"/>
    </source>
</evidence>
<proteinExistence type="predicted"/>
<evidence type="ECO:0008006" key="5">
    <source>
        <dbReference type="Google" id="ProtNLM"/>
    </source>
</evidence>
<accession>A0A7K3LNE9</accession>
<feature type="transmembrane region" description="Helical" evidence="2">
    <location>
        <begin position="241"/>
        <end position="262"/>
    </location>
</feature>
<keyword evidence="2" id="KW-0472">Membrane</keyword>
<dbReference type="Proteomes" id="UP000466307">
    <property type="component" value="Unassembled WGS sequence"/>
</dbReference>
<feature type="transmembrane region" description="Helical" evidence="2">
    <location>
        <begin position="213"/>
        <end position="234"/>
    </location>
</feature>
<feature type="region of interest" description="Disordered" evidence="1">
    <location>
        <begin position="402"/>
        <end position="432"/>
    </location>
</feature>
<keyword evidence="2" id="KW-1133">Transmembrane helix</keyword>
<feature type="transmembrane region" description="Helical" evidence="2">
    <location>
        <begin position="355"/>
        <end position="371"/>
    </location>
</feature>
<dbReference type="RefSeq" id="WP_152972764.1">
    <property type="nucleotide sequence ID" value="NZ_JAADZU010000020.1"/>
</dbReference>
<feature type="transmembrane region" description="Helical" evidence="2">
    <location>
        <begin position="377"/>
        <end position="396"/>
    </location>
</feature>
<keyword evidence="2" id="KW-0812">Transmembrane</keyword>
<evidence type="ECO:0000313" key="3">
    <source>
        <dbReference type="EMBL" id="NDK89571.1"/>
    </source>
</evidence>
<comment type="caution">
    <text evidence="3">The sequence shown here is derived from an EMBL/GenBank/DDBJ whole genome shotgun (WGS) entry which is preliminary data.</text>
</comment>
<keyword evidence="4" id="KW-1185">Reference proteome</keyword>
<name>A0A7K3LNE9_9ACTN</name>
<feature type="transmembrane region" description="Helical" evidence="2">
    <location>
        <begin position="294"/>
        <end position="313"/>
    </location>
</feature>
<dbReference type="EMBL" id="JAADZU010000020">
    <property type="protein sequence ID" value="NDK89571.1"/>
    <property type="molecule type" value="Genomic_DNA"/>
</dbReference>